<dbReference type="InterPro" id="IPR036259">
    <property type="entry name" value="MFS_trans_sf"/>
</dbReference>
<feature type="transmembrane region" description="Helical" evidence="5">
    <location>
        <begin position="418"/>
        <end position="438"/>
    </location>
</feature>
<name>A0A395H0W1_9EURO</name>
<evidence type="ECO:0000256" key="2">
    <source>
        <dbReference type="ARBA" id="ARBA00022692"/>
    </source>
</evidence>
<feature type="transmembrane region" description="Helical" evidence="5">
    <location>
        <begin position="60"/>
        <end position="81"/>
    </location>
</feature>
<dbReference type="PANTHER" id="PTHR23502">
    <property type="entry name" value="MAJOR FACILITATOR SUPERFAMILY"/>
    <property type="match status" value="1"/>
</dbReference>
<feature type="transmembrane region" description="Helical" evidence="5">
    <location>
        <begin position="318"/>
        <end position="339"/>
    </location>
</feature>
<evidence type="ECO:0000256" key="4">
    <source>
        <dbReference type="ARBA" id="ARBA00023136"/>
    </source>
</evidence>
<evidence type="ECO:0000259" key="6">
    <source>
        <dbReference type="PROSITE" id="PS50850"/>
    </source>
</evidence>
<evidence type="ECO:0000256" key="3">
    <source>
        <dbReference type="ARBA" id="ARBA00022989"/>
    </source>
</evidence>
<dbReference type="InterPro" id="IPR020846">
    <property type="entry name" value="MFS_dom"/>
</dbReference>
<comment type="subcellular location">
    <subcellularLocation>
        <location evidence="1">Membrane</location>
        <topology evidence="1">Multi-pass membrane protein</topology>
    </subcellularLocation>
</comment>
<protein>
    <submittedName>
        <fullName evidence="7">Major facilitator superfamily transporter</fullName>
    </submittedName>
</protein>
<dbReference type="SUPFAM" id="SSF103473">
    <property type="entry name" value="MFS general substrate transporter"/>
    <property type="match status" value="1"/>
</dbReference>
<feature type="transmembrane region" description="Helical" evidence="5">
    <location>
        <begin position="287"/>
        <end position="306"/>
    </location>
</feature>
<feature type="transmembrane region" description="Helical" evidence="5">
    <location>
        <begin position="389"/>
        <end position="406"/>
    </location>
</feature>
<dbReference type="PANTHER" id="PTHR23502:SF60">
    <property type="entry name" value="MAJOR FACILITATOR SUPERFAMILY (MFS) PROFILE DOMAIN-CONTAINING PROTEIN-RELATED"/>
    <property type="match status" value="1"/>
</dbReference>
<proteinExistence type="predicted"/>
<dbReference type="EMBL" id="KZ824443">
    <property type="protein sequence ID" value="RAK99933.1"/>
    <property type="molecule type" value="Genomic_DNA"/>
</dbReference>
<dbReference type="Pfam" id="PF07690">
    <property type="entry name" value="MFS_1"/>
    <property type="match status" value="1"/>
</dbReference>
<evidence type="ECO:0000256" key="5">
    <source>
        <dbReference type="SAM" id="Phobius"/>
    </source>
</evidence>
<evidence type="ECO:0000313" key="8">
    <source>
        <dbReference type="Proteomes" id="UP000249402"/>
    </source>
</evidence>
<organism evidence="7 8">
    <name type="scientific">Aspergillus ibericus CBS 121593</name>
    <dbReference type="NCBI Taxonomy" id="1448316"/>
    <lineage>
        <taxon>Eukaryota</taxon>
        <taxon>Fungi</taxon>
        <taxon>Dikarya</taxon>
        <taxon>Ascomycota</taxon>
        <taxon>Pezizomycotina</taxon>
        <taxon>Eurotiomycetes</taxon>
        <taxon>Eurotiomycetidae</taxon>
        <taxon>Eurotiales</taxon>
        <taxon>Aspergillaceae</taxon>
        <taxon>Aspergillus</taxon>
        <taxon>Aspergillus subgen. Circumdati</taxon>
    </lineage>
</organism>
<dbReference type="GO" id="GO:0140115">
    <property type="term" value="P:export across plasma membrane"/>
    <property type="evidence" value="ECO:0007669"/>
    <property type="project" value="UniProtKB-ARBA"/>
</dbReference>
<dbReference type="AlphaFoldDB" id="A0A395H0W1"/>
<dbReference type="PROSITE" id="PS00216">
    <property type="entry name" value="SUGAR_TRANSPORT_1"/>
    <property type="match status" value="1"/>
</dbReference>
<dbReference type="InterPro" id="IPR005829">
    <property type="entry name" value="Sugar_transporter_CS"/>
</dbReference>
<feature type="transmembrane region" description="Helical" evidence="5">
    <location>
        <begin position="258"/>
        <end position="281"/>
    </location>
</feature>
<accession>A0A395H0W1</accession>
<feature type="transmembrane region" description="Helical" evidence="5">
    <location>
        <begin position="101"/>
        <end position="120"/>
    </location>
</feature>
<keyword evidence="2 5" id="KW-0812">Transmembrane</keyword>
<keyword evidence="8" id="KW-1185">Reference proteome</keyword>
<dbReference type="Gene3D" id="1.20.1250.20">
    <property type="entry name" value="MFS general substrate transporter like domains"/>
    <property type="match status" value="1"/>
</dbReference>
<evidence type="ECO:0000313" key="7">
    <source>
        <dbReference type="EMBL" id="RAK99933.1"/>
    </source>
</evidence>
<sequence length="453" mass="50704">MVRTSPTDHRDPATMKWLTVAIFEDKNTNELDNAEDQLLVTRNGPDDPECPFNWSLTVQWGLTILTSMGGLVTLMSVSMLAPALPSIGKDLKISGSEANMAVSIFVLAFAFGPMVLAPLAEVFGRRNVFLVCSAWYVVWNTVCGFAKTKGVLLAARIMSGLGASAEFAVTNPVLRDCWRPEQRGNSFSIATFVPDTIGWPWLFWVLSIFDLVLIVYVFFFPETYHQLILLRKASFGRKVTISLIRPCWMLAMQPTIQLMLIFLAYNFGVLYFVLTSFASLWTDRYDQFVLISGLHYIAIVIGYTYLKTEAGGQITPEYRIPLLIPGTILLPAGLFWYGWSAQAMAPWIVVDIGAAVFGCDIILSTQAMQQYVMESYRDYVASASAASQFLRSIFAFCFPLFAPALYNHLGCGWGNSVLGFIALRFEVPEPFLIWFYGARLREVGRKRMGENLA</sequence>
<dbReference type="OrthoDB" id="6770063at2759"/>
<dbReference type="InterPro" id="IPR011701">
    <property type="entry name" value="MFS"/>
</dbReference>
<dbReference type="VEuPathDB" id="FungiDB:BO80DRAFT_456069"/>
<evidence type="ECO:0000256" key="1">
    <source>
        <dbReference type="ARBA" id="ARBA00004141"/>
    </source>
</evidence>
<dbReference type="GeneID" id="37227013"/>
<gene>
    <name evidence="7" type="ORF">BO80DRAFT_456069</name>
</gene>
<dbReference type="GO" id="GO:0022857">
    <property type="term" value="F:transmembrane transporter activity"/>
    <property type="evidence" value="ECO:0007669"/>
    <property type="project" value="InterPro"/>
</dbReference>
<dbReference type="RefSeq" id="XP_025574261.1">
    <property type="nucleotide sequence ID" value="XM_025722148.1"/>
</dbReference>
<feature type="domain" description="Major facilitator superfamily (MFS) profile" evidence="6">
    <location>
        <begin position="62"/>
        <end position="441"/>
    </location>
</feature>
<dbReference type="Proteomes" id="UP000249402">
    <property type="component" value="Unassembled WGS sequence"/>
</dbReference>
<feature type="transmembrane region" description="Helical" evidence="5">
    <location>
        <begin position="201"/>
        <end position="221"/>
    </location>
</feature>
<keyword evidence="3 5" id="KW-1133">Transmembrane helix</keyword>
<dbReference type="STRING" id="1448316.A0A395H0W1"/>
<reference evidence="7 8" key="1">
    <citation type="submission" date="2018-02" db="EMBL/GenBank/DDBJ databases">
        <title>The genomes of Aspergillus section Nigri reveals drivers in fungal speciation.</title>
        <authorList>
            <consortium name="DOE Joint Genome Institute"/>
            <person name="Vesth T.C."/>
            <person name="Nybo J."/>
            <person name="Theobald S."/>
            <person name="Brandl J."/>
            <person name="Frisvad J.C."/>
            <person name="Nielsen K.F."/>
            <person name="Lyhne E.K."/>
            <person name="Kogle M.E."/>
            <person name="Kuo A."/>
            <person name="Riley R."/>
            <person name="Clum A."/>
            <person name="Nolan M."/>
            <person name="Lipzen A."/>
            <person name="Salamov A."/>
            <person name="Henrissat B."/>
            <person name="Wiebenga A."/>
            <person name="De vries R.P."/>
            <person name="Grigoriev I.V."/>
            <person name="Mortensen U.H."/>
            <person name="Andersen M.R."/>
            <person name="Baker S.E."/>
        </authorList>
    </citation>
    <scope>NUCLEOTIDE SEQUENCE [LARGE SCALE GENOMIC DNA]</scope>
    <source>
        <strain evidence="7 8">CBS 121593</strain>
    </source>
</reference>
<feature type="transmembrane region" description="Helical" evidence="5">
    <location>
        <begin position="345"/>
        <end position="368"/>
    </location>
</feature>
<dbReference type="GO" id="GO:0016020">
    <property type="term" value="C:membrane"/>
    <property type="evidence" value="ECO:0007669"/>
    <property type="project" value="UniProtKB-SubCell"/>
</dbReference>
<dbReference type="GO" id="GO:0042908">
    <property type="term" value="P:xenobiotic transport"/>
    <property type="evidence" value="ECO:0007669"/>
    <property type="project" value="UniProtKB-ARBA"/>
</dbReference>
<keyword evidence="4 5" id="KW-0472">Membrane</keyword>
<dbReference type="PROSITE" id="PS50850">
    <property type="entry name" value="MFS"/>
    <property type="match status" value="1"/>
</dbReference>